<gene>
    <name evidence="1" type="ORF">FH608_014225</name>
</gene>
<dbReference type="EMBL" id="VDLX02000004">
    <property type="protein sequence ID" value="KAB8195483.1"/>
    <property type="molecule type" value="Genomic_DNA"/>
</dbReference>
<dbReference type="AlphaFoldDB" id="A0A5C4WP90"/>
<accession>A0A5C4WP90</accession>
<evidence type="ECO:0000313" key="1">
    <source>
        <dbReference type="EMBL" id="KAB8195483.1"/>
    </source>
</evidence>
<keyword evidence="2" id="KW-1185">Reference proteome</keyword>
<dbReference type="Proteomes" id="UP000312512">
    <property type="component" value="Unassembled WGS sequence"/>
</dbReference>
<protein>
    <submittedName>
        <fullName evidence="1">Uncharacterized protein</fullName>
    </submittedName>
</protein>
<dbReference type="OrthoDB" id="3538491at2"/>
<comment type="caution">
    <text evidence="1">The sequence shown here is derived from an EMBL/GenBank/DDBJ whole genome shotgun (WGS) entry which is preliminary data.</text>
</comment>
<reference evidence="1 2" key="1">
    <citation type="submission" date="2019-10" db="EMBL/GenBank/DDBJ databases">
        <title>Nonomuraea sp. nov., isolated from Phyllanthus amarus.</title>
        <authorList>
            <person name="Klykleung N."/>
            <person name="Tanasupawat S."/>
        </authorList>
    </citation>
    <scope>NUCLEOTIDE SEQUENCE [LARGE SCALE GENOMIC DNA]</scope>
    <source>
        <strain evidence="1 2">PA1-10</strain>
    </source>
</reference>
<sequence length="142" mass="15202">MTANEMKGADMGRLSRSGRTTGLVTMGVIVGGALAWSGVSAAEHLSRTGAAQRVTVVTESRKVPHGYLDTNVVCPKGRRAISGGYAYYGDHNLEKPLIVEENAPGRTSDKPDAVADAWNLFFLNSKDKTITVEVHVICMPID</sequence>
<dbReference type="RefSeq" id="WP_139630922.1">
    <property type="nucleotide sequence ID" value="NZ_VDLX02000004.1"/>
</dbReference>
<evidence type="ECO:0000313" key="2">
    <source>
        <dbReference type="Proteomes" id="UP000312512"/>
    </source>
</evidence>
<name>A0A5C4WP90_9ACTN</name>
<proteinExistence type="predicted"/>
<organism evidence="1 2">
    <name type="scientific">Nonomuraea phyllanthi</name>
    <dbReference type="NCBI Taxonomy" id="2219224"/>
    <lineage>
        <taxon>Bacteria</taxon>
        <taxon>Bacillati</taxon>
        <taxon>Actinomycetota</taxon>
        <taxon>Actinomycetes</taxon>
        <taxon>Streptosporangiales</taxon>
        <taxon>Streptosporangiaceae</taxon>
        <taxon>Nonomuraea</taxon>
    </lineage>
</organism>